<feature type="transmembrane region" description="Helical" evidence="1">
    <location>
        <begin position="76"/>
        <end position="93"/>
    </location>
</feature>
<feature type="transmembrane region" description="Helical" evidence="1">
    <location>
        <begin position="12"/>
        <end position="29"/>
    </location>
</feature>
<dbReference type="Proteomes" id="UP000219546">
    <property type="component" value="Unassembled WGS sequence"/>
</dbReference>
<gene>
    <name evidence="2" type="ORF">SAMN05877753_109147</name>
</gene>
<keyword evidence="1" id="KW-0812">Transmembrane</keyword>
<evidence type="ECO:0000313" key="3">
    <source>
        <dbReference type="Proteomes" id="UP000219546"/>
    </source>
</evidence>
<proteinExistence type="predicted"/>
<name>A0A285D5Q2_9BACI</name>
<accession>A0A285D5Q2</accession>
<protein>
    <submittedName>
        <fullName evidence="2">Uncharacterized protein</fullName>
    </submittedName>
</protein>
<dbReference type="EMBL" id="OAOP01000009">
    <property type="protein sequence ID" value="SNX74493.1"/>
    <property type="molecule type" value="Genomic_DNA"/>
</dbReference>
<dbReference type="OrthoDB" id="2381462at2"/>
<sequence length="167" mass="19953">MILPKNFDQNEWFVLIFLTVVIVIICFLPKRFPRSITILILVYTATVGRITDRTLAAPWADFYDIMDTGKYDLFDLLTYILYALFGYILIYLFDMLNVKGLWILVYIVLWSLASVGLEWMSSQFEVVKYKEWVPYLSFSYYLAVQALTLLFFKYLKRVYRNTIFYIK</sequence>
<evidence type="ECO:0000313" key="2">
    <source>
        <dbReference type="EMBL" id="SNX74493.1"/>
    </source>
</evidence>
<evidence type="ECO:0000256" key="1">
    <source>
        <dbReference type="SAM" id="Phobius"/>
    </source>
</evidence>
<organism evidence="2 3">
    <name type="scientific">Bacillus oleivorans</name>
    <dbReference type="NCBI Taxonomy" id="1448271"/>
    <lineage>
        <taxon>Bacteria</taxon>
        <taxon>Bacillati</taxon>
        <taxon>Bacillota</taxon>
        <taxon>Bacilli</taxon>
        <taxon>Bacillales</taxon>
        <taxon>Bacillaceae</taxon>
        <taxon>Bacillus</taxon>
    </lineage>
</organism>
<keyword evidence="1" id="KW-1133">Transmembrane helix</keyword>
<keyword evidence="1" id="KW-0472">Membrane</keyword>
<feature type="transmembrane region" description="Helical" evidence="1">
    <location>
        <begin position="132"/>
        <end position="152"/>
    </location>
</feature>
<feature type="transmembrane region" description="Helical" evidence="1">
    <location>
        <begin position="100"/>
        <end position="120"/>
    </location>
</feature>
<reference evidence="2 3" key="1">
    <citation type="submission" date="2017-08" db="EMBL/GenBank/DDBJ databases">
        <authorList>
            <person name="de Groot N.N."/>
        </authorList>
    </citation>
    <scope>NUCLEOTIDE SEQUENCE [LARGE SCALE GENOMIC DNA]</scope>
    <source>
        <strain evidence="2 3">JC228</strain>
    </source>
</reference>
<dbReference type="AlphaFoldDB" id="A0A285D5Q2"/>
<dbReference type="RefSeq" id="WP_097159985.1">
    <property type="nucleotide sequence ID" value="NZ_JBEPMQ010000009.1"/>
</dbReference>
<keyword evidence="3" id="KW-1185">Reference proteome</keyword>